<evidence type="ECO:0000256" key="4">
    <source>
        <dbReference type="PROSITE-ProRule" id="PRU00335"/>
    </source>
</evidence>
<dbReference type="EMBL" id="JAGIOD010000001">
    <property type="protein sequence ID" value="MBP2381840.1"/>
    <property type="molecule type" value="Genomic_DNA"/>
</dbReference>
<comment type="caution">
    <text evidence="7">The sequence shown here is derived from an EMBL/GenBank/DDBJ whole genome shotgun (WGS) entry which is preliminary data.</text>
</comment>
<dbReference type="PROSITE" id="PS50977">
    <property type="entry name" value="HTH_TETR_2"/>
    <property type="match status" value="1"/>
</dbReference>
<dbReference type="InterPro" id="IPR009057">
    <property type="entry name" value="Homeodomain-like_sf"/>
</dbReference>
<dbReference type="Proteomes" id="UP001519290">
    <property type="component" value="Unassembled WGS sequence"/>
</dbReference>
<evidence type="ECO:0000256" key="2">
    <source>
        <dbReference type="ARBA" id="ARBA00023125"/>
    </source>
</evidence>
<feature type="coiled-coil region" evidence="5">
    <location>
        <begin position="94"/>
        <end position="121"/>
    </location>
</feature>
<sequence length="203" mass="21937">MSPVARRRLPPAERRGLILEAALETVAAKGFAAASLEAIAVQAGVSKALVSHYAAGRDELMASTARAALARLREEVARQVDLEAPVPDLLRSAVRAAARLARSHERELAALEQIVSALRDEHGRPVLGIEDFEETFVGQERLLRRGQQEGSIAREADVRALALTYQGAVEMMMSQVRARPGIDAEETADAIVDVLLTGMMPRP</sequence>
<feature type="DNA-binding region" description="H-T-H motif" evidence="4">
    <location>
        <begin position="35"/>
        <end position="54"/>
    </location>
</feature>
<dbReference type="SUPFAM" id="SSF48498">
    <property type="entry name" value="Tetracyclin repressor-like, C-terminal domain"/>
    <property type="match status" value="1"/>
</dbReference>
<reference evidence="7 8" key="1">
    <citation type="submission" date="2021-03" db="EMBL/GenBank/DDBJ databases">
        <title>Sequencing the genomes of 1000 actinobacteria strains.</title>
        <authorList>
            <person name="Klenk H.-P."/>
        </authorList>
    </citation>
    <scope>NUCLEOTIDE SEQUENCE [LARGE SCALE GENOMIC DNA]</scope>
    <source>
        <strain evidence="7 8">DSM 14566</strain>
    </source>
</reference>
<dbReference type="PANTHER" id="PTHR30055:SF234">
    <property type="entry name" value="HTH-TYPE TRANSCRIPTIONAL REGULATOR BETI"/>
    <property type="match status" value="1"/>
</dbReference>
<dbReference type="InterPro" id="IPR001647">
    <property type="entry name" value="HTH_TetR"/>
</dbReference>
<gene>
    <name evidence="7" type="ORF">JOF43_001797</name>
</gene>
<dbReference type="SUPFAM" id="SSF46689">
    <property type="entry name" value="Homeodomain-like"/>
    <property type="match status" value="1"/>
</dbReference>
<feature type="domain" description="HTH tetR-type" evidence="6">
    <location>
        <begin position="12"/>
        <end position="72"/>
    </location>
</feature>
<dbReference type="InterPro" id="IPR036271">
    <property type="entry name" value="Tet_transcr_reg_TetR-rel_C_sf"/>
</dbReference>
<dbReference type="PANTHER" id="PTHR30055">
    <property type="entry name" value="HTH-TYPE TRANSCRIPTIONAL REGULATOR RUTR"/>
    <property type="match status" value="1"/>
</dbReference>
<proteinExistence type="predicted"/>
<evidence type="ECO:0000256" key="1">
    <source>
        <dbReference type="ARBA" id="ARBA00023015"/>
    </source>
</evidence>
<dbReference type="Gene3D" id="1.10.10.60">
    <property type="entry name" value="Homeodomain-like"/>
    <property type="match status" value="1"/>
</dbReference>
<dbReference type="PRINTS" id="PR00455">
    <property type="entry name" value="HTHTETR"/>
</dbReference>
<dbReference type="Pfam" id="PF00440">
    <property type="entry name" value="TetR_N"/>
    <property type="match status" value="1"/>
</dbReference>
<evidence type="ECO:0000313" key="8">
    <source>
        <dbReference type="Proteomes" id="UP001519290"/>
    </source>
</evidence>
<keyword evidence="3" id="KW-0804">Transcription</keyword>
<dbReference type="Gene3D" id="1.10.357.10">
    <property type="entry name" value="Tetracycline Repressor, domain 2"/>
    <property type="match status" value="1"/>
</dbReference>
<dbReference type="RefSeq" id="WP_209901318.1">
    <property type="nucleotide sequence ID" value="NZ_BAAAJW010000010.1"/>
</dbReference>
<keyword evidence="1" id="KW-0805">Transcription regulation</keyword>
<accession>A0ABS4X056</accession>
<dbReference type="InterPro" id="IPR050109">
    <property type="entry name" value="HTH-type_TetR-like_transc_reg"/>
</dbReference>
<name>A0ABS4X056_9MICO</name>
<protein>
    <submittedName>
        <fullName evidence="7">AcrR family transcriptional regulator</fullName>
    </submittedName>
</protein>
<evidence type="ECO:0000259" key="6">
    <source>
        <dbReference type="PROSITE" id="PS50977"/>
    </source>
</evidence>
<keyword evidence="5" id="KW-0175">Coiled coil</keyword>
<keyword evidence="8" id="KW-1185">Reference proteome</keyword>
<evidence type="ECO:0000256" key="5">
    <source>
        <dbReference type="SAM" id="Coils"/>
    </source>
</evidence>
<organism evidence="7 8">
    <name type="scientific">Brachybacterium sacelli</name>
    <dbReference type="NCBI Taxonomy" id="173364"/>
    <lineage>
        <taxon>Bacteria</taxon>
        <taxon>Bacillati</taxon>
        <taxon>Actinomycetota</taxon>
        <taxon>Actinomycetes</taxon>
        <taxon>Micrococcales</taxon>
        <taxon>Dermabacteraceae</taxon>
        <taxon>Brachybacterium</taxon>
    </lineage>
</organism>
<evidence type="ECO:0000256" key="3">
    <source>
        <dbReference type="ARBA" id="ARBA00023163"/>
    </source>
</evidence>
<evidence type="ECO:0000313" key="7">
    <source>
        <dbReference type="EMBL" id="MBP2381840.1"/>
    </source>
</evidence>
<keyword evidence="2 4" id="KW-0238">DNA-binding</keyword>